<proteinExistence type="predicted"/>
<dbReference type="Pfam" id="PF00196">
    <property type="entry name" value="GerE"/>
    <property type="match status" value="1"/>
</dbReference>
<feature type="domain" description="HTH luxR-type" evidence="4">
    <location>
        <begin position="1"/>
        <end position="66"/>
    </location>
</feature>
<evidence type="ECO:0000259" key="4">
    <source>
        <dbReference type="PROSITE" id="PS50043"/>
    </source>
</evidence>
<dbReference type="PROSITE" id="PS50043">
    <property type="entry name" value="HTH_LUXR_2"/>
    <property type="match status" value="1"/>
</dbReference>
<evidence type="ECO:0000256" key="1">
    <source>
        <dbReference type="ARBA" id="ARBA00023015"/>
    </source>
</evidence>
<dbReference type="AlphaFoldDB" id="A0A9X1TQG0"/>
<evidence type="ECO:0000256" key="2">
    <source>
        <dbReference type="ARBA" id="ARBA00023125"/>
    </source>
</evidence>
<accession>A0A9X1TQG0</accession>
<dbReference type="PROSITE" id="PS00622">
    <property type="entry name" value="HTH_LUXR_1"/>
    <property type="match status" value="1"/>
</dbReference>
<evidence type="ECO:0000313" key="5">
    <source>
        <dbReference type="EMBL" id="MCF2496749.1"/>
    </source>
</evidence>
<sequence length="68" mass="7800">MNLNTVGLTAREKEIVRLIKVGKTYKVIADELFISERTVSKHVQNIFEKLGVSSRLELLNRLDIWESG</sequence>
<dbReference type="SMART" id="SM00421">
    <property type="entry name" value="HTH_LUXR"/>
    <property type="match status" value="1"/>
</dbReference>
<dbReference type="GO" id="GO:0003677">
    <property type="term" value="F:DNA binding"/>
    <property type="evidence" value="ECO:0007669"/>
    <property type="project" value="UniProtKB-KW"/>
</dbReference>
<dbReference type="SUPFAM" id="SSF46894">
    <property type="entry name" value="C-terminal effector domain of the bipartite response regulators"/>
    <property type="match status" value="1"/>
</dbReference>
<comment type="caution">
    <text evidence="5">The sequence shown here is derived from an EMBL/GenBank/DDBJ whole genome shotgun (WGS) entry which is preliminary data.</text>
</comment>
<dbReference type="Proteomes" id="UP001139411">
    <property type="component" value="Unassembled WGS sequence"/>
</dbReference>
<gene>
    <name evidence="5" type="ORF">L0661_00420</name>
</gene>
<dbReference type="InterPro" id="IPR000792">
    <property type="entry name" value="Tscrpt_reg_LuxR_C"/>
</dbReference>
<evidence type="ECO:0000256" key="3">
    <source>
        <dbReference type="ARBA" id="ARBA00023163"/>
    </source>
</evidence>
<reference evidence="5" key="1">
    <citation type="submission" date="2022-01" db="EMBL/GenBank/DDBJ databases">
        <title>Novel species in genus Dyadobacter.</title>
        <authorList>
            <person name="Ma C."/>
        </authorList>
    </citation>
    <scope>NUCLEOTIDE SEQUENCE</scope>
    <source>
        <strain evidence="5">CY357</strain>
    </source>
</reference>
<dbReference type="InterPro" id="IPR016032">
    <property type="entry name" value="Sig_transdc_resp-reg_C-effctor"/>
</dbReference>
<dbReference type="PRINTS" id="PR00038">
    <property type="entry name" value="HTHLUXR"/>
</dbReference>
<keyword evidence="2" id="KW-0238">DNA-binding</keyword>
<organism evidence="5 6">
    <name type="scientific">Dyadobacter chenhuakuii</name>
    <dbReference type="NCBI Taxonomy" id="2909339"/>
    <lineage>
        <taxon>Bacteria</taxon>
        <taxon>Pseudomonadati</taxon>
        <taxon>Bacteroidota</taxon>
        <taxon>Cytophagia</taxon>
        <taxon>Cytophagales</taxon>
        <taxon>Spirosomataceae</taxon>
        <taxon>Dyadobacter</taxon>
    </lineage>
</organism>
<dbReference type="EMBL" id="JAKFFV010000002">
    <property type="protein sequence ID" value="MCF2496749.1"/>
    <property type="molecule type" value="Genomic_DNA"/>
</dbReference>
<dbReference type="Gene3D" id="1.10.10.10">
    <property type="entry name" value="Winged helix-like DNA-binding domain superfamily/Winged helix DNA-binding domain"/>
    <property type="match status" value="1"/>
</dbReference>
<dbReference type="GO" id="GO:0006355">
    <property type="term" value="P:regulation of DNA-templated transcription"/>
    <property type="evidence" value="ECO:0007669"/>
    <property type="project" value="InterPro"/>
</dbReference>
<keyword evidence="3" id="KW-0804">Transcription</keyword>
<dbReference type="PANTHER" id="PTHR44688:SF16">
    <property type="entry name" value="DNA-BINDING TRANSCRIPTIONAL ACTIVATOR DEVR_DOSR"/>
    <property type="match status" value="1"/>
</dbReference>
<protein>
    <submittedName>
        <fullName evidence="5">Helix-turn-helix transcriptional regulator</fullName>
    </submittedName>
</protein>
<dbReference type="InterPro" id="IPR036388">
    <property type="entry name" value="WH-like_DNA-bd_sf"/>
</dbReference>
<evidence type="ECO:0000313" key="6">
    <source>
        <dbReference type="Proteomes" id="UP001139411"/>
    </source>
</evidence>
<dbReference type="PANTHER" id="PTHR44688">
    <property type="entry name" value="DNA-BINDING TRANSCRIPTIONAL ACTIVATOR DEVR_DOSR"/>
    <property type="match status" value="1"/>
</dbReference>
<dbReference type="CDD" id="cd06170">
    <property type="entry name" value="LuxR_C_like"/>
    <property type="match status" value="1"/>
</dbReference>
<name>A0A9X1TQG0_9BACT</name>
<keyword evidence="1" id="KW-0805">Transcription regulation</keyword>